<evidence type="ECO:0000256" key="2">
    <source>
        <dbReference type="ARBA" id="ARBA00005135"/>
    </source>
</evidence>
<keyword evidence="4" id="KW-0028">Amino-acid biosynthesis</keyword>
<dbReference type="InterPro" id="IPR023214">
    <property type="entry name" value="HAD_sf"/>
</dbReference>
<keyword evidence="5" id="KW-0479">Metal-binding</keyword>
<comment type="pathway">
    <text evidence="2">Amino-acid biosynthesis; L-serine biosynthesis; L-serine from 3-phospho-D-glycerate: step 3/3.</text>
</comment>
<gene>
    <name evidence="11" type="primary">thrH</name>
    <name evidence="11" type="ORF">E6K78_11695</name>
</gene>
<comment type="cofactor">
    <cofactor evidence="1">
        <name>Mg(2+)</name>
        <dbReference type="ChEBI" id="CHEBI:18420"/>
    </cofactor>
</comment>
<dbReference type="SUPFAM" id="SSF56784">
    <property type="entry name" value="HAD-like"/>
    <property type="match status" value="1"/>
</dbReference>
<dbReference type="InterPro" id="IPR036412">
    <property type="entry name" value="HAD-like_sf"/>
</dbReference>
<proteinExistence type="predicted"/>
<evidence type="ECO:0000256" key="8">
    <source>
        <dbReference type="ARBA" id="ARBA00023299"/>
    </source>
</evidence>
<dbReference type="Proteomes" id="UP000316609">
    <property type="component" value="Unassembled WGS sequence"/>
</dbReference>
<keyword evidence="11" id="KW-0808">Transferase</keyword>
<dbReference type="NCBIfam" id="NF010109">
    <property type="entry name" value="PRK13582.1"/>
    <property type="match status" value="1"/>
</dbReference>
<dbReference type="GO" id="GO:0005737">
    <property type="term" value="C:cytoplasm"/>
    <property type="evidence" value="ECO:0007669"/>
    <property type="project" value="TreeGrafter"/>
</dbReference>
<comment type="catalytic activity">
    <reaction evidence="10">
        <text>O-phospho-D-serine + H2O = D-serine + phosphate</text>
        <dbReference type="Rhea" id="RHEA:24873"/>
        <dbReference type="ChEBI" id="CHEBI:15377"/>
        <dbReference type="ChEBI" id="CHEBI:35247"/>
        <dbReference type="ChEBI" id="CHEBI:43474"/>
        <dbReference type="ChEBI" id="CHEBI:58680"/>
        <dbReference type="EC" id="3.1.3.3"/>
    </reaction>
</comment>
<evidence type="ECO:0000256" key="9">
    <source>
        <dbReference type="ARBA" id="ARBA00048138"/>
    </source>
</evidence>
<dbReference type="AlphaFoldDB" id="A0A538TFR7"/>
<reference evidence="11 12" key="1">
    <citation type="journal article" date="2019" name="Nat. Microbiol.">
        <title>Mediterranean grassland soil C-N compound turnover is dependent on rainfall and depth, and is mediated by genomically divergent microorganisms.</title>
        <authorList>
            <person name="Diamond S."/>
            <person name="Andeer P.F."/>
            <person name="Li Z."/>
            <person name="Crits-Christoph A."/>
            <person name="Burstein D."/>
            <person name="Anantharaman K."/>
            <person name="Lane K.R."/>
            <person name="Thomas B.C."/>
            <person name="Pan C."/>
            <person name="Northen T.R."/>
            <person name="Banfield J.F."/>
        </authorList>
    </citation>
    <scope>NUCLEOTIDE SEQUENCE [LARGE SCALE GENOMIC DNA]</scope>
    <source>
        <strain evidence="11">WS_8</strain>
    </source>
</reference>
<sequence length="208" mass="23002">MVYAIDLEGVLAPEIWPALGSHFVLPDLALTTRDLGDFDELMRRRVAATRSRGLTLAHLQGVAHAVEPFLGARDFLGRLRSLGQVVIISDTFHEFSEPLVQKLGGHSLFANRFELDAKGMLEGFKLRIRGQKERIVSGFHGAGFPVAALGDSLNDLSILKSCDWPVLYRPVELLRQEFPKAPVAHNLDEALVHLTAAWRESEKNGSKA</sequence>
<dbReference type="EMBL" id="VBOY01000133">
    <property type="protein sequence ID" value="TMQ62463.1"/>
    <property type="molecule type" value="Genomic_DNA"/>
</dbReference>
<dbReference type="Pfam" id="PF12710">
    <property type="entry name" value="HAD"/>
    <property type="match status" value="1"/>
</dbReference>
<evidence type="ECO:0000256" key="4">
    <source>
        <dbReference type="ARBA" id="ARBA00022605"/>
    </source>
</evidence>
<evidence type="ECO:0000256" key="10">
    <source>
        <dbReference type="ARBA" id="ARBA00048523"/>
    </source>
</evidence>
<evidence type="ECO:0000313" key="12">
    <source>
        <dbReference type="Proteomes" id="UP000316609"/>
    </source>
</evidence>
<accession>A0A538TFR7</accession>
<dbReference type="InterPro" id="IPR050582">
    <property type="entry name" value="HAD-like_SerB"/>
</dbReference>
<name>A0A538TFR7_UNCEI</name>
<dbReference type="PANTHER" id="PTHR43344:SF2">
    <property type="entry name" value="PHOSPHOSERINE PHOSPHATASE"/>
    <property type="match status" value="1"/>
</dbReference>
<dbReference type="Gene3D" id="3.40.50.1000">
    <property type="entry name" value="HAD superfamily/HAD-like"/>
    <property type="match status" value="1"/>
</dbReference>
<keyword evidence="7" id="KW-0460">Magnesium</keyword>
<evidence type="ECO:0000256" key="1">
    <source>
        <dbReference type="ARBA" id="ARBA00001946"/>
    </source>
</evidence>
<evidence type="ECO:0000256" key="5">
    <source>
        <dbReference type="ARBA" id="ARBA00022723"/>
    </source>
</evidence>
<dbReference type="GO" id="GO:0000287">
    <property type="term" value="F:magnesium ion binding"/>
    <property type="evidence" value="ECO:0007669"/>
    <property type="project" value="TreeGrafter"/>
</dbReference>
<keyword evidence="8" id="KW-0718">Serine biosynthesis</keyword>
<dbReference type="GO" id="GO:0006564">
    <property type="term" value="P:L-serine biosynthetic process"/>
    <property type="evidence" value="ECO:0007669"/>
    <property type="project" value="UniProtKB-KW"/>
</dbReference>
<dbReference type="EC" id="3.1.3.3" evidence="3"/>
<dbReference type="GO" id="GO:0036424">
    <property type="term" value="F:L-phosphoserine phosphatase activity"/>
    <property type="evidence" value="ECO:0007669"/>
    <property type="project" value="TreeGrafter"/>
</dbReference>
<evidence type="ECO:0000256" key="6">
    <source>
        <dbReference type="ARBA" id="ARBA00022801"/>
    </source>
</evidence>
<evidence type="ECO:0000313" key="11">
    <source>
        <dbReference type="EMBL" id="TMQ62463.1"/>
    </source>
</evidence>
<keyword evidence="6" id="KW-0378">Hydrolase</keyword>
<evidence type="ECO:0000256" key="7">
    <source>
        <dbReference type="ARBA" id="ARBA00022842"/>
    </source>
</evidence>
<dbReference type="Gene3D" id="3.90.1470.10">
    <property type="entry name" value="thrh gene product, domain 2"/>
    <property type="match status" value="1"/>
</dbReference>
<protein>
    <recommendedName>
        <fullName evidence="3">phosphoserine phosphatase</fullName>
        <ecNumber evidence="3">3.1.3.3</ecNumber>
    </recommendedName>
</protein>
<dbReference type="GO" id="GO:0016740">
    <property type="term" value="F:transferase activity"/>
    <property type="evidence" value="ECO:0007669"/>
    <property type="project" value="UniProtKB-KW"/>
</dbReference>
<dbReference type="PANTHER" id="PTHR43344">
    <property type="entry name" value="PHOSPHOSERINE PHOSPHATASE"/>
    <property type="match status" value="1"/>
</dbReference>
<comment type="catalytic activity">
    <reaction evidence="9">
        <text>O-phospho-L-serine + H2O = L-serine + phosphate</text>
        <dbReference type="Rhea" id="RHEA:21208"/>
        <dbReference type="ChEBI" id="CHEBI:15377"/>
        <dbReference type="ChEBI" id="CHEBI:33384"/>
        <dbReference type="ChEBI" id="CHEBI:43474"/>
        <dbReference type="ChEBI" id="CHEBI:57524"/>
        <dbReference type="EC" id="3.1.3.3"/>
    </reaction>
</comment>
<organism evidence="11 12">
    <name type="scientific">Eiseniibacteriota bacterium</name>
    <dbReference type="NCBI Taxonomy" id="2212470"/>
    <lineage>
        <taxon>Bacteria</taxon>
        <taxon>Candidatus Eiseniibacteriota</taxon>
    </lineage>
</organism>
<comment type="caution">
    <text evidence="11">The sequence shown here is derived from an EMBL/GenBank/DDBJ whole genome shotgun (WGS) entry which is preliminary data.</text>
</comment>
<evidence type="ECO:0000256" key="3">
    <source>
        <dbReference type="ARBA" id="ARBA00012640"/>
    </source>
</evidence>